<name>A0A844KHG7_9FIRM</name>
<dbReference type="Pfam" id="PF12668">
    <property type="entry name" value="DUF3791"/>
    <property type="match status" value="1"/>
</dbReference>
<organism evidence="1 2">
    <name type="scientific">Mediterraneibacter faecis</name>
    <dbReference type="NCBI Taxonomy" id="592978"/>
    <lineage>
        <taxon>Bacteria</taxon>
        <taxon>Bacillati</taxon>
        <taxon>Bacillota</taxon>
        <taxon>Clostridia</taxon>
        <taxon>Lachnospirales</taxon>
        <taxon>Lachnospiraceae</taxon>
        <taxon>Mediterraneibacter</taxon>
    </lineage>
</organism>
<gene>
    <name evidence="1" type="ORF">GMD21_15135</name>
</gene>
<dbReference type="InterPro" id="IPR024269">
    <property type="entry name" value="DUF3791"/>
</dbReference>
<dbReference type="EMBL" id="WNAF01000017">
    <property type="protein sequence ID" value="MTR77955.1"/>
    <property type="molecule type" value="Genomic_DNA"/>
</dbReference>
<proteinExistence type="predicted"/>
<sequence length="74" mass="8594">MSEKTEITFMQTRLIRLASEEWHLSVEQIIYLFKEADVFGYIEKCYGIFHCEGDEAVLEDITEFLEGKGIKISA</sequence>
<reference evidence="1 2" key="1">
    <citation type="journal article" date="2019" name="Nat. Med.">
        <title>A library of human gut bacterial isolates paired with longitudinal multiomics data enables mechanistic microbiome research.</title>
        <authorList>
            <person name="Poyet M."/>
            <person name="Groussin M."/>
            <person name="Gibbons S.M."/>
            <person name="Avila-Pacheco J."/>
            <person name="Jiang X."/>
            <person name="Kearney S.M."/>
            <person name="Perrotta A.R."/>
            <person name="Berdy B."/>
            <person name="Zhao S."/>
            <person name="Lieberman T.D."/>
            <person name="Swanson P.K."/>
            <person name="Smith M."/>
            <person name="Roesemann S."/>
            <person name="Alexander J.E."/>
            <person name="Rich S.A."/>
            <person name="Livny J."/>
            <person name="Vlamakis H."/>
            <person name="Clish C."/>
            <person name="Bullock K."/>
            <person name="Deik A."/>
            <person name="Scott J."/>
            <person name="Pierce K.A."/>
            <person name="Xavier R.J."/>
            <person name="Alm E.J."/>
        </authorList>
    </citation>
    <scope>NUCLEOTIDE SEQUENCE [LARGE SCALE GENOMIC DNA]</scope>
    <source>
        <strain evidence="1 2">BIOML-A1</strain>
    </source>
</reference>
<dbReference type="Proteomes" id="UP000448177">
    <property type="component" value="Unassembled WGS sequence"/>
</dbReference>
<dbReference type="RefSeq" id="WP_055158445.1">
    <property type="nucleotide sequence ID" value="NZ_JADPLP010000027.1"/>
</dbReference>
<protein>
    <submittedName>
        <fullName evidence="1">DUF3791 domain-containing protein</fullName>
    </submittedName>
</protein>
<dbReference type="AlphaFoldDB" id="A0A844KHG7"/>
<evidence type="ECO:0000313" key="2">
    <source>
        <dbReference type="Proteomes" id="UP000448177"/>
    </source>
</evidence>
<dbReference type="GeneID" id="303257188"/>
<evidence type="ECO:0000313" key="1">
    <source>
        <dbReference type="EMBL" id="MTR77955.1"/>
    </source>
</evidence>
<accession>A0A844KHG7</accession>
<keyword evidence="2" id="KW-1185">Reference proteome</keyword>
<comment type="caution">
    <text evidence="1">The sequence shown here is derived from an EMBL/GenBank/DDBJ whole genome shotgun (WGS) entry which is preliminary data.</text>
</comment>